<evidence type="ECO:0000256" key="1">
    <source>
        <dbReference type="ARBA" id="ARBA00004141"/>
    </source>
</evidence>
<dbReference type="Proteomes" id="UP001172155">
    <property type="component" value="Unassembled WGS sequence"/>
</dbReference>
<feature type="transmembrane region" description="Helical" evidence="7">
    <location>
        <begin position="161"/>
        <end position="183"/>
    </location>
</feature>
<dbReference type="FunFam" id="1.20.1250.20:FF:000018">
    <property type="entry name" value="MFS transporter permease"/>
    <property type="match status" value="1"/>
</dbReference>
<gene>
    <name evidence="8" type="ORF">B0T18DRAFT_429593</name>
</gene>
<reference evidence="8" key="1">
    <citation type="submission" date="2023-06" db="EMBL/GenBank/DDBJ databases">
        <title>Genome-scale phylogeny and comparative genomics of the fungal order Sordariales.</title>
        <authorList>
            <consortium name="Lawrence Berkeley National Laboratory"/>
            <person name="Hensen N."/>
            <person name="Bonometti L."/>
            <person name="Westerberg I."/>
            <person name="Brannstrom I.O."/>
            <person name="Guillou S."/>
            <person name="Cros-Aarteil S."/>
            <person name="Calhoun S."/>
            <person name="Haridas S."/>
            <person name="Kuo A."/>
            <person name="Mondo S."/>
            <person name="Pangilinan J."/>
            <person name="Riley R."/>
            <person name="LaButti K."/>
            <person name="Andreopoulos B."/>
            <person name="Lipzen A."/>
            <person name="Chen C."/>
            <person name="Yanf M."/>
            <person name="Daum C."/>
            <person name="Ng V."/>
            <person name="Clum A."/>
            <person name="Steindorff A."/>
            <person name="Ohm R."/>
            <person name="Martin F."/>
            <person name="Silar P."/>
            <person name="Natvig D."/>
            <person name="Lalanne C."/>
            <person name="Gautier V."/>
            <person name="Ament-velasquez S.L."/>
            <person name="Kruys A."/>
            <person name="Hutchinson M.I."/>
            <person name="Powell A.J."/>
            <person name="Barry K."/>
            <person name="Miller A.N."/>
            <person name="Grigoriev I.V."/>
            <person name="Debuchy R."/>
            <person name="Gladieux P."/>
            <person name="Thoren M.H."/>
            <person name="Johannesson H."/>
        </authorList>
    </citation>
    <scope>NUCLEOTIDE SEQUENCE</scope>
    <source>
        <strain evidence="8">SMH3187-1</strain>
    </source>
</reference>
<feature type="transmembrane region" description="Helical" evidence="7">
    <location>
        <begin position="391"/>
        <end position="410"/>
    </location>
</feature>
<feature type="region of interest" description="Disordered" evidence="6">
    <location>
        <begin position="240"/>
        <end position="268"/>
    </location>
</feature>
<feature type="transmembrane region" description="Helical" evidence="7">
    <location>
        <begin position="127"/>
        <end position="149"/>
    </location>
</feature>
<organism evidence="8 9">
    <name type="scientific">Schizothecium vesticola</name>
    <dbReference type="NCBI Taxonomy" id="314040"/>
    <lineage>
        <taxon>Eukaryota</taxon>
        <taxon>Fungi</taxon>
        <taxon>Dikarya</taxon>
        <taxon>Ascomycota</taxon>
        <taxon>Pezizomycotina</taxon>
        <taxon>Sordariomycetes</taxon>
        <taxon>Sordariomycetidae</taxon>
        <taxon>Sordariales</taxon>
        <taxon>Schizotheciaceae</taxon>
        <taxon>Schizothecium</taxon>
    </lineage>
</organism>
<evidence type="ECO:0000256" key="4">
    <source>
        <dbReference type="ARBA" id="ARBA00022989"/>
    </source>
</evidence>
<evidence type="ECO:0000256" key="7">
    <source>
        <dbReference type="SAM" id="Phobius"/>
    </source>
</evidence>
<dbReference type="EMBL" id="JAUKUD010000004">
    <property type="protein sequence ID" value="KAK0746669.1"/>
    <property type="molecule type" value="Genomic_DNA"/>
</dbReference>
<sequence length="412" mass="44963">MEDRRAGGRRRRRKASFQLYTPDEEAAVVRKLDRRLVVFVAGLYMLSFLDRSNIGNARVAGMDEDLDGQPGSYEWALTAFYLAYIGFEWMALLWRVIPAHIYVSMLVLSWGLTASLQALAVNYPMLISLRVLLGIGEAGFTGVPFYLSFFFKREELAFRTAIFISAAPLASAFASSLAYLIMYLGASLPIAPWRLLFLIEGFPSVIMAALAWHIIPDTPSTTPYLTRRQRKIARLRLRLPPPTTSSRLSSLLTPPPSSPPPPLPHQPRLLLPPPSQALSAPPFLLAFLTVLLTARASDTLRSRSVPLILHALLSAAGYAILAIAHHPLARYLAVFPATVGFFNVVVLTVAWSLGNQRGEGERGVGFVLMQVVGQCGPLVGTRLYPAEEGPFYARGMAVCAGGMVGVAVLVGG</sequence>
<comment type="caution">
    <text evidence="8">The sequence shown here is derived from an EMBL/GenBank/DDBJ whole genome shotgun (WGS) entry which is preliminary data.</text>
</comment>
<feature type="transmembrane region" description="Helical" evidence="7">
    <location>
        <begin position="305"/>
        <end position="325"/>
    </location>
</feature>
<evidence type="ECO:0000256" key="5">
    <source>
        <dbReference type="ARBA" id="ARBA00023136"/>
    </source>
</evidence>
<feature type="transmembrane region" description="Helical" evidence="7">
    <location>
        <begin position="101"/>
        <end position="121"/>
    </location>
</feature>
<feature type="transmembrane region" description="Helical" evidence="7">
    <location>
        <begin position="75"/>
        <end position="94"/>
    </location>
</feature>
<evidence type="ECO:0000313" key="9">
    <source>
        <dbReference type="Proteomes" id="UP001172155"/>
    </source>
</evidence>
<dbReference type="GO" id="GO:0016020">
    <property type="term" value="C:membrane"/>
    <property type="evidence" value="ECO:0007669"/>
    <property type="project" value="UniProtKB-SubCell"/>
</dbReference>
<feature type="transmembrane region" description="Helical" evidence="7">
    <location>
        <begin position="36"/>
        <end position="55"/>
    </location>
</feature>
<dbReference type="Pfam" id="PF07690">
    <property type="entry name" value="MFS_1"/>
    <property type="match status" value="1"/>
</dbReference>
<dbReference type="InterPro" id="IPR011701">
    <property type="entry name" value="MFS"/>
</dbReference>
<evidence type="ECO:0000256" key="6">
    <source>
        <dbReference type="SAM" id="MobiDB-lite"/>
    </source>
</evidence>
<keyword evidence="9" id="KW-1185">Reference proteome</keyword>
<keyword evidence="5 7" id="KW-0472">Membrane</keyword>
<dbReference type="SUPFAM" id="SSF103473">
    <property type="entry name" value="MFS general substrate transporter"/>
    <property type="match status" value="1"/>
</dbReference>
<feature type="transmembrane region" description="Helical" evidence="7">
    <location>
        <begin position="331"/>
        <end position="353"/>
    </location>
</feature>
<dbReference type="GO" id="GO:0022857">
    <property type="term" value="F:transmembrane transporter activity"/>
    <property type="evidence" value="ECO:0007669"/>
    <property type="project" value="InterPro"/>
</dbReference>
<dbReference type="PANTHER" id="PTHR43791">
    <property type="entry name" value="PERMEASE-RELATED"/>
    <property type="match status" value="1"/>
</dbReference>
<feature type="compositionally biased region" description="Pro residues" evidence="6">
    <location>
        <begin position="253"/>
        <end position="268"/>
    </location>
</feature>
<proteinExistence type="predicted"/>
<dbReference type="AlphaFoldDB" id="A0AA40K5G6"/>
<protein>
    <submittedName>
        <fullName evidence="8">Major facilitator superfamily domain-containing protein</fullName>
    </submittedName>
</protein>
<keyword evidence="4 7" id="KW-1133">Transmembrane helix</keyword>
<dbReference type="Gene3D" id="1.20.1250.20">
    <property type="entry name" value="MFS general substrate transporter like domains"/>
    <property type="match status" value="1"/>
</dbReference>
<keyword evidence="2" id="KW-0813">Transport</keyword>
<feature type="transmembrane region" description="Helical" evidence="7">
    <location>
        <begin position="195"/>
        <end position="215"/>
    </location>
</feature>
<comment type="subcellular location">
    <subcellularLocation>
        <location evidence="1">Membrane</location>
        <topology evidence="1">Multi-pass membrane protein</topology>
    </subcellularLocation>
</comment>
<dbReference type="PANTHER" id="PTHR43791:SF27">
    <property type="entry name" value="TRANSPORTER, PUTATIVE (AFU_ORTHOLOGUE AFUA_2G15730)-RELATED"/>
    <property type="match status" value="1"/>
</dbReference>
<evidence type="ECO:0000256" key="2">
    <source>
        <dbReference type="ARBA" id="ARBA00022448"/>
    </source>
</evidence>
<dbReference type="InterPro" id="IPR036259">
    <property type="entry name" value="MFS_trans_sf"/>
</dbReference>
<name>A0AA40K5G6_9PEZI</name>
<accession>A0AA40K5G6</accession>
<evidence type="ECO:0000313" key="8">
    <source>
        <dbReference type="EMBL" id="KAK0746669.1"/>
    </source>
</evidence>
<evidence type="ECO:0000256" key="3">
    <source>
        <dbReference type="ARBA" id="ARBA00022692"/>
    </source>
</evidence>
<keyword evidence="3 7" id="KW-0812">Transmembrane</keyword>